<dbReference type="EMBL" id="CAJDYZ010001471">
    <property type="protein sequence ID" value="CAD1468903.1"/>
    <property type="molecule type" value="Genomic_DNA"/>
</dbReference>
<comment type="caution">
    <text evidence="14">The sequence shown here is derived from an EMBL/GenBank/DDBJ whole genome shotgun (WGS) entry which is preliminary data.</text>
</comment>
<comment type="similarity">
    <text evidence="2">Belongs to the mitochondrion-specific ribosomal protein mS39 family.</text>
</comment>
<evidence type="ECO:0000256" key="13">
    <source>
        <dbReference type="SAM" id="MobiDB-lite"/>
    </source>
</evidence>
<feature type="repeat" description="PPR" evidence="12">
    <location>
        <begin position="384"/>
        <end position="418"/>
    </location>
</feature>
<evidence type="ECO:0000256" key="9">
    <source>
        <dbReference type="ARBA" id="ARBA00023128"/>
    </source>
</evidence>
<dbReference type="InterPro" id="IPR011990">
    <property type="entry name" value="TPR-like_helical_dom_sf"/>
</dbReference>
<keyword evidence="10" id="KW-0687">Ribonucleoprotein</keyword>
<feature type="non-terminal residue" evidence="14">
    <location>
        <position position="1"/>
    </location>
</feature>
<keyword evidence="9" id="KW-0496">Mitochondrion</keyword>
<dbReference type="GO" id="GO:0019843">
    <property type="term" value="F:rRNA binding"/>
    <property type="evidence" value="ECO:0007669"/>
    <property type="project" value="UniProtKB-KW"/>
</dbReference>
<evidence type="ECO:0000256" key="12">
    <source>
        <dbReference type="PROSITE-ProRule" id="PRU00708"/>
    </source>
</evidence>
<keyword evidence="5" id="KW-0810">Translation regulation</keyword>
<gene>
    <name evidence="14" type="ORF">MHI_LOCUS84553</name>
</gene>
<dbReference type="OrthoDB" id="185373at2759"/>
<reference evidence="14" key="1">
    <citation type="submission" date="2020-07" db="EMBL/GenBank/DDBJ databases">
        <authorList>
            <person name="Nazaruddin N."/>
        </authorList>
    </citation>
    <scope>NUCLEOTIDE SEQUENCE</scope>
</reference>
<dbReference type="AlphaFoldDB" id="A0A6V7GUL5"/>
<evidence type="ECO:0000256" key="3">
    <source>
        <dbReference type="ARBA" id="ARBA00022730"/>
    </source>
</evidence>
<feature type="region of interest" description="Disordered" evidence="13">
    <location>
        <begin position="132"/>
        <end position="159"/>
    </location>
</feature>
<dbReference type="Proteomes" id="UP000752696">
    <property type="component" value="Unassembled WGS sequence"/>
</dbReference>
<dbReference type="PANTHER" id="PTHR16276">
    <property type="entry name" value="PENTATRICOPEPTIDE REPEAT DOMAIN-CONTAINING PROTEIN 3"/>
    <property type="match status" value="1"/>
</dbReference>
<dbReference type="PROSITE" id="PS51375">
    <property type="entry name" value="PPR"/>
    <property type="match status" value="1"/>
</dbReference>
<evidence type="ECO:0000313" key="14">
    <source>
        <dbReference type="EMBL" id="CAD1468903.1"/>
    </source>
</evidence>
<evidence type="ECO:0000256" key="2">
    <source>
        <dbReference type="ARBA" id="ARBA00008551"/>
    </source>
</evidence>
<evidence type="ECO:0000256" key="8">
    <source>
        <dbReference type="ARBA" id="ARBA00022980"/>
    </source>
</evidence>
<keyword evidence="6" id="KW-0694">RNA-binding</keyword>
<feature type="compositionally biased region" description="Basic and acidic residues" evidence="13">
    <location>
        <begin position="148"/>
        <end position="159"/>
    </location>
</feature>
<dbReference type="GO" id="GO:0043024">
    <property type="term" value="F:ribosomal small subunit binding"/>
    <property type="evidence" value="ECO:0007669"/>
    <property type="project" value="InterPro"/>
</dbReference>
<protein>
    <recommendedName>
        <fullName evidence="11">Small ribosomal subunit protein mS39</fullName>
    </recommendedName>
</protein>
<dbReference type="GO" id="GO:0005840">
    <property type="term" value="C:ribosome"/>
    <property type="evidence" value="ECO:0007669"/>
    <property type="project" value="UniProtKB-KW"/>
</dbReference>
<keyword evidence="7" id="KW-0809">Transit peptide</keyword>
<evidence type="ECO:0000256" key="10">
    <source>
        <dbReference type="ARBA" id="ARBA00023274"/>
    </source>
</evidence>
<dbReference type="PANTHER" id="PTHR16276:SF1">
    <property type="entry name" value="SMALL RIBOSOMAL SUBUNIT PROTEIN MS39"/>
    <property type="match status" value="1"/>
</dbReference>
<dbReference type="GO" id="GO:0005739">
    <property type="term" value="C:mitochondrion"/>
    <property type="evidence" value="ECO:0007669"/>
    <property type="project" value="UniProtKB-SubCell"/>
</dbReference>
<evidence type="ECO:0000256" key="1">
    <source>
        <dbReference type="ARBA" id="ARBA00004173"/>
    </source>
</evidence>
<accession>A0A6V7GUL5</accession>
<keyword evidence="4" id="KW-0677">Repeat</keyword>
<dbReference type="GO" id="GO:0006417">
    <property type="term" value="P:regulation of translation"/>
    <property type="evidence" value="ECO:0007669"/>
    <property type="project" value="UniProtKB-KW"/>
</dbReference>
<dbReference type="InterPro" id="IPR002885">
    <property type="entry name" value="PPR_rpt"/>
</dbReference>
<evidence type="ECO:0000256" key="5">
    <source>
        <dbReference type="ARBA" id="ARBA00022845"/>
    </source>
</evidence>
<dbReference type="GO" id="GO:1990904">
    <property type="term" value="C:ribonucleoprotein complex"/>
    <property type="evidence" value="ECO:0007669"/>
    <property type="project" value="UniProtKB-KW"/>
</dbReference>
<evidence type="ECO:0000256" key="6">
    <source>
        <dbReference type="ARBA" id="ARBA00022884"/>
    </source>
</evidence>
<proteinExistence type="inferred from homology"/>
<keyword evidence="15" id="KW-1185">Reference proteome</keyword>
<dbReference type="Pfam" id="PF22330">
    <property type="entry name" value="Rib_mS39_PPR"/>
    <property type="match status" value="1"/>
</dbReference>
<keyword evidence="3" id="KW-0699">rRNA-binding</keyword>
<evidence type="ECO:0000256" key="11">
    <source>
        <dbReference type="ARBA" id="ARBA00035134"/>
    </source>
</evidence>
<evidence type="ECO:0000256" key="7">
    <source>
        <dbReference type="ARBA" id="ARBA00022946"/>
    </source>
</evidence>
<dbReference type="GO" id="GO:0032543">
    <property type="term" value="P:mitochondrial translation"/>
    <property type="evidence" value="ECO:0007669"/>
    <property type="project" value="InterPro"/>
</dbReference>
<organism evidence="14 15">
    <name type="scientific">Heterotrigona itama</name>
    <dbReference type="NCBI Taxonomy" id="395501"/>
    <lineage>
        <taxon>Eukaryota</taxon>
        <taxon>Metazoa</taxon>
        <taxon>Ecdysozoa</taxon>
        <taxon>Arthropoda</taxon>
        <taxon>Hexapoda</taxon>
        <taxon>Insecta</taxon>
        <taxon>Pterygota</taxon>
        <taxon>Neoptera</taxon>
        <taxon>Endopterygota</taxon>
        <taxon>Hymenoptera</taxon>
        <taxon>Apocrita</taxon>
        <taxon>Aculeata</taxon>
        <taxon>Apoidea</taxon>
        <taxon>Anthophila</taxon>
        <taxon>Apidae</taxon>
        <taxon>Heterotrigona</taxon>
    </lineage>
</organism>
<feature type="compositionally biased region" description="Basic and acidic residues" evidence="13">
    <location>
        <begin position="43"/>
        <end position="63"/>
    </location>
</feature>
<keyword evidence="8" id="KW-0689">Ribosomal protein</keyword>
<evidence type="ECO:0000256" key="4">
    <source>
        <dbReference type="ARBA" id="ARBA00022737"/>
    </source>
</evidence>
<feature type="region of interest" description="Disordered" evidence="13">
    <location>
        <begin position="30"/>
        <end position="63"/>
    </location>
</feature>
<feature type="compositionally biased region" description="Basic residues" evidence="13">
    <location>
        <begin position="133"/>
        <end position="144"/>
    </location>
</feature>
<sequence length="796" mass="92788">RTRRTVYVMYLTGGAKFKTADTILAGFNDRSAPQSGLRRTKTKDKTENKKRSGKRHEKEKEGSLKLVVAGVPASLLLNKNKPPLPALRGTYIAGGFHRRHLVTSSSLSRTLWVGCCHVFRAFLRLSLQETQPQRKKFPKRRKTQRSMDIGKRKNKPEDDANHFSRIRRGYWQVGMWALFVARTPWYELRRLQSSVSNSKIKIPARIQRDSTDILYALESTIPKDSINLSYVYHDDPYLYPVKKTNYRNYALSYEAGRKAAIWIHKEHRDLFPKHLSDPEIEAFKPPPVYTDKNQVSEEILLHAISKHMVSDALHIYKLLDSNVSNETKQILLELLCFYNHETAAQNNLYLEQWFIMFQNTRIWKYTSEINELFEFLIKQDSSIAAAAYNVMICGLTKHFRTNEAWALYEKCEEENIPLNITTYNYILWLIPDIFDHKSELLIENLFNIINTINKKKVKPNFKTLNNALRVIKAINVDDKIDIAKRFLMEFKRLNIKFSLASYYYAMIIFTENNEKGHNNFLKILHSIENENFIIQDPIDLKFFKHAMYLAAIFNDRKAGDKIHEFLLAKDNYKFISSAAAENAYYSSYLILMLSTSTIEEFFKFYENLIPTIFVPSKQILVEIIEAFKYNSSPHLMKYIPRLWSDINTYCTIELSMKFILLRLIQIDILSADSALRTDLVDIAWDCWNIIQKEIKKERYTPIENAVTACIAMILLHGNRVKESVKVMTYTVKESNVFLPTMNEKQLILEYSANSGFPHIVEMATKLQNLPEFTNVDRQKLIDLVGVEALNPLDTKE</sequence>
<dbReference type="Gene3D" id="1.25.40.10">
    <property type="entry name" value="Tetratricopeptide repeat domain"/>
    <property type="match status" value="1"/>
</dbReference>
<name>A0A6V7GUL5_9HYME</name>
<comment type="subcellular location">
    <subcellularLocation>
        <location evidence="1">Mitochondrion</location>
    </subcellularLocation>
</comment>
<dbReference type="InterPro" id="IPR037387">
    <property type="entry name" value="PTCD3"/>
</dbReference>
<evidence type="ECO:0000313" key="15">
    <source>
        <dbReference type="Proteomes" id="UP000752696"/>
    </source>
</evidence>
<dbReference type="InterPro" id="IPR055063">
    <property type="entry name" value="Rib_mS39_PPR"/>
</dbReference>